<dbReference type="VEuPathDB" id="FungiDB:FVEG_17253"/>
<accession>W7MSQ7</accession>
<evidence type="ECO:0000313" key="3">
    <source>
        <dbReference type="Proteomes" id="UP000009096"/>
    </source>
</evidence>
<dbReference type="InterPro" id="IPR025676">
    <property type="entry name" value="Clr5_dom"/>
</dbReference>
<keyword evidence="3" id="KW-1185">Reference proteome</keyword>
<dbReference type="Pfam" id="PF14420">
    <property type="entry name" value="Clr5"/>
    <property type="match status" value="1"/>
</dbReference>
<sequence>MSSSNLKWVYGPTHRAQDVSNEAVDEYKSIVRQLYLDQNRTREEVLSHLRDAHGFSLSTNQFSKATKRWGFYKQPRQVKPDVQPPESIDEEVGPYPLIPLDELLYFEPDVLDTTDETEACFEADGENCADLRILEAVEGHFPSTRRHVVSEPPPSINDWGSEAIGVDFPCEALPFGLESFKSHLHQLNTARKLQKGPHSISSKMTNLIPYNDHINKSRVDYFVCCYLFQEAVDCLGKFEKSVDKRERQVTRSDMDKLFAQYYRDEDKLLATPNESLDMWSILYLLEARQLVIPDDLLLDRLDTNDLQFMTVVKACLELCEEWIELVRKGLPKVAFQFDSLCLHQTAGKAVHNLCHPLYEQGRFDIWLEAGYLFAFIWSNEQRKAASYWCWLREAEISGLSPTYFLAIICQMIVYVTAVSYPNIWRIVCEGDAAAKIICAVYLQSIDYMKSCESRSFKRLFIYFFFNHHTRSDLDPEERKALESVQSYQRRAADFAYKEEPDILTQKVNSALYSESYSYVHQQYLSLLKGNPTMTRSLASGSSRGSSLNSFRAFQAASRAMETCLKKD</sequence>
<dbReference type="EMBL" id="CM000581">
    <property type="protein sequence ID" value="EWG54141.1"/>
    <property type="molecule type" value="Genomic_DNA"/>
</dbReference>
<reference evidence="2 3" key="1">
    <citation type="journal article" date="2010" name="Nature">
        <title>Comparative genomics reveals mobile pathogenicity chromosomes in Fusarium.</title>
        <authorList>
            <person name="Ma L.J."/>
            <person name="van der Does H.C."/>
            <person name="Borkovich K.A."/>
            <person name="Coleman J.J."/>
            <person name="Daboussi M.J."/>
            <person name="Di Pietro A."/>
            <person name="Dufresne M."/>
            <person name="Freitag M."/>
            <person name="Grabherr M."/>
            <person name="Henrissat B."/>
            <person name="Houterman P.M."/>
            <person name="Kang S."/>
            <person name="Shim W.B."/>
            <person name="Woloshuk C."/>
            <person name="Xie X."/>
            <person name="Xu J.R."/>
            <person name="Antoniw J."/>
            <person name="Baker S.E."/>
            <person name="Bluhm B.H."/>
            <person name="Breakspear A."/>
            <person name="Brown D.W."/>
            <person name="Butchko R.A."/>
            <person name="Chapman S."/>
            <person name="Coulson R."/>
            <person name="Coutinho P.M."/>
            <person name="Danchin E.G."/>
            <person name="Diener A."/>
            <person name="Gale L.R."/>
            <person name="Gardiner D.M."/>
            <person name="Goff S."/>
            <person name="Hammond-Kosack K.E."/>
            <person name="Hilburn K."/>
            <person name="Hua-Van A."/>
            <person name="Jonkers W."/>
            <person name="Kazan K."/>
            <person name="Kodira C.D."/>
            <person name="Koehrsen M."/>
            <person name="Kumar L."/>
            <person name="Lee Y.H."/>
            <person name="Li L."/>
            <person name="Manners J.M."/>
            <person name="Miranda-Saavedra D."/>
            <person name="Mukherjee M."/>
            <person name="Park G."/>
            <person name="Park J."/>
            <person name="Park S.Y."/>
            <person name="Proctor R.H."/>
            <person name="Regev A."/>
            <person name="Ruiz-Roldan M.C."/>
            <person name="Sain D."/>
            <person name="Sakthikumar S."/>
            <person name="Sykes S."/>
            <person name="Schwartz D.C."/>
            <person name="Turgeon B.G."/>
            <person name="Wapinski I."/>
            <person name="Yoder O."/>
            <person name="Young S."/>
            <person name="Zeng Q."/>
            <person name="Zhou S."/>
            <person name="Galagan J."/>
            <person name="Cuomo C.A."/>
            <person name="Kistler H.C."/>
            <person name="Rep M."/>
        </authorList>
    </citation>
    <scope>NUCLEOTIDE SEQUENCE [LARGE SCALE GENOMIC DNA]</scope>
    <source>
        <strain evidence="3">M3125 / FGSC 7600</strain>
    </source>
</reference>
<dbReference type="AlphaFoldDB" id="W7MSQ7"/>
<protein>
    <recommendedName>
        <fullName evidence="1">Clr5 domain-containing protein</fullName>
    </recommendedName>
</protein>
<feature type="domain" description="Clr5" evidence="1">
    <location>
        <begin position="22"/>
        <end position="73"/>
    </location>
</feature>
<evidence type="ECO:0000259" key="1">
    <source>
        <dbReference type="Pfam" id="PF14420"/>
    </source>
</evidence>
<evidence type="ECO:0000313" key="2">
    <source>
        <dbReference type="EMBL" id="EWG54141.1"/>
    </source>
</evidence>
<dbReference type="RefSeq" id="XP_018760332.1">
    <property type="nucleotide sequence ID" value="XM_018906506.1"/>
</dbReference>
<gene>
    <name evidence="2" type="ORF">FVEG_17253</name>
</gene>
<dbReference type="GeneID" id="30074129"/>
<dbReference type="EMBL" id="DS022260">
    <property type="protein sequence ID" value="EWG54141.1"/>
    <property type="molecule type" value="Genomic_DNA"/>
</dbReference>
<name>W7MSQ7_GIBM7</name>
<dbReference type="KEGG" id="fvr:FVEG_17253"/>
<proteinExistence type="predicted"/>
<organism evidence="2 3">
    <name type="scientific">Gibberella moniliformis (strain M3125 / FGSC 7600)</name>
    <name type="common">Maize ear and stalk rot fungus</name>
    <name type="synonym">Fusarium verticillioides</name>
    <dbReference type="NCBI Taxonomy" id="334819"/>
    <lineage>
        <taxon>Eukaryota</taxon>
        <taxon>Fungi</taxon>
        <taxon>Dikarya</taxon>
        <taxon>Ascomycota</taxon>
        <taxon>Pezizomycotina</taxon>
        <taxon>Sordariomycetes</taxon>
        <taxon>Hypocreomycetidae</taxon>
        <taxon>Hypocreales</taxon>
        <taxon>Nectriaceae</taxon>
        <taxon>Fusarium</taxon>
        <taxon>Fusarium fujikuroi species complex</taxon>
    </lineage>
</organism>
<dbReference type="Proteomes" id="UP000009096">
    <property type="component" value="Chromosome 4"/>
</dbReference>
<dbReference type="OrthoDB" id="5085187at2759"/>